<dbReference type="Pfam" id="PF07893">
    <property type="entry name" value="DUF1668"/>
    <property type="match status" value="1"/>
</dbReference>
<dbReference type="SUPFAM" id="SSF117281">
    <property type="entry name" value="Kelch motif"/>
    <property type="match status" value="1"/>
</dbReference>
<dbReference type="AlphaFoldDB" id="A0ABC8YI88"/>
<dbReference type="Gene3D" id="2.120.10.80">
    <property type="entry name" value="Kelch-type beta propeller"/>
    <property type="match status" value="1"/>
</dbReference>
<evidence type="ECO:0000313" key="2">
    <source>
        <dbReference type="Proteomes" id="UP001497457"/>
    </source>
</evidence>
<gene>
    <name evidence="1" type="ORF">URODEC1_LOCUS34330</name>
</gene>
<protein>
    <recommendedName>
        <fullName evidence="3">F-box/kelch-repeat protein</fullName>
    </recommendedName>
</protein>
<dbReference type="PANTHER" id="PTHR33085:SF103">
    <property type="entry name" value="F-BOX ASSOCIATED DOMAIN-CONTAINING PROTEIN"/>
    <property type="match status" value="1"/>
</dbReference>
<reference evidence="2" key="1">
    <citation type="submission" date="2024-06" db="EMBL/GenBank/DDBJ databases">
        <authorList>
            <person name="Ryan C."/>
        </authorList>
    </citation>
    <scope>NUCLEOTIDE SEQUENCE [LARGE SCALE GENOMIC DNA]</scope>
</reference>
<keyword evidence="2" id="KW-1185">Reference proteome</keyword>
<name>A0ABC8YI88_9POAL</name>
<dbReference type="Proteomes" id="UP001497457">
    <property type="component" value="Chromosome 16b"/>
</dbReference>
<organism evidence="1 2">
    <name type="scientific">Urochloa decumbens</name>
    <dbReference type="NCBI Taxonomy" id="240449"/>
    <lineage>
        <taxon>Eukaryota</taxon>
        <taxon>Viridiplantae</taxon>
        <taxon>Streptophyta</taxon>
        <taxon>Embryophyta</taxon>
        <taxon>Tracheophyta</taxon>
        <taxon>Spermatophyta</taxon>
        <taxon>Magnoliopsida</taxon>
        <taxon>Liliopsida</taxon>
        <taxon>Poales</taxon>
        <taxon>Poaceae</taxon>
        <taxon>PACMAD clade</taxon>
        <taxon>Panicoideae</taxon>
        <taxon>Panicodae</taxon>
        <taxon>Paniceae</taxon>
        <taxon>Melinidinae</taxon>
        <taxon>Urochloa</taxon>
    </lineage>
</organism>
<evidence type="ECO:0000313" key="1">
    <source>
        <dbReference type="EMBL" id="CAL4943686.1"/>
    </source>
</evidence>
<proteinExistence type="predicted"/>
<reference evidence="1 2" key="2">
    <citation type="submission" date="2024-10" db="EMBL/GenBank/DDBJ databases">
        <authorList>
            <person name="Ryan C."/>
        </authorList>
    </citation>
    <scope>NUCLEOTIDE SEQUENCE [LARGE SCALE GENOMIC DNA]</scope>
</reference>
<dbReference type="PANTHER" id="PTHR33085">
    <property type="entry name" value="OS12G0113100 PROTEIN-RELATED"/>
    <property type="match status" value="1"/>
</dbReference>
<evidence type="ECO:0008006" key="3">
    <source>
        <dbReference type="Google" id="ProtNLM"/>
    </source>
</evidence>
<accession>A0ABC8YI88</accession>
<dbReference type="InterPro" id="IPR015915">
    <property type="entry name" value="Kelch-typ_b-propeller"/>
</dbReference>
<dbReference type="InterPro" id="IPR012871">
    <property type="entry name" value="DUF1668_ORYSA"/>
</dbReference>
<sequence length="360" mass="40286">MDKWRRYVCLAVNQFGYGTYPLRRIDASSLFYPTNPTKVTTMPPDEPPLPDPSISFSPSRPRIGKGSLDFFGFFGLGQKKTLLAAVNYNGVSHTYDVDDRIVSEIASPQEPKRCEPVTVALGDALYVLDRKLIAGTGRLRCFEALSFGPPKELLCGSSNWQWSTLQPPPFMFQHGFKTTSVDAYTVVGGSNFLVSTQDVGTYSFDTVTSSWDKVGDWKLPFHGRADFFSEYGAWLGFSAEDNRLCCSLNLGASTQRQPVLDMVWDDPTPQLALDDPNQKSYTRVLKSQLVHLGSGKFCVAKFLERVENELTELGNIPQIERFAVLTGLVLKPGEFGRRIDMIPHKSLLYKFEGIANCWVF</sequence>
<dbReference type="EMBL" id="OZ075126">
    <property type="protein sequence ID" value="CAL4943686.1"/>
    <property type="molecule type" value="Genomic_DNA"/>
</dbReference>